<dbReference type="EMBL" id="JAFCIX010000310">
    <property type="protein sequence ID" value="KAH6595372.1"/>
    <property type="molecule type" value="Genomic_DNA"/>
</dbReference>
<feature type="domain" description="Pyridoxamine 5'-phosphate oxidase Alr4036 family FMN-binding" evidence="2">
    <location>
        <begin position="39"/>
        <end position="179"/>
    </location>
</feature>
<dbReference type="PANTHER" id="PTHR28243">
    <property type="entry name" value="AGL049CP"/>
    <property type="match status" value="1"/>
</dbReference>
<dbReference type="InterPro" id="IPR024624">
    <property type="entry name" value="Pyridox_Oxase_Alr4036_FMN-bd"/>
</dbReference>
<sequence length="391" mass="44092">MELPISPASPTFEHPKELQFQAAPLKLFNANLPVASREPEWRTRLEQSIRHCNDMNSYYVSLATIKSFGRPANRTIFFRGFMTQSVGTNDAEIEGEQKPDSKKGRDGVPMTTSMDVLKLSSAAKAKTINDVLGNVLVFVVDARSGSVGDILHGSRFGEVCWFMHETKEQYRISGALHLVMSADHSLHKSHKVPMPFTDHTTSRPNVDWEAVRLKVWENISSLRRASFAWPHPGHDRETIYAPVHLPSLLSPSTHNAVLDGMNFKRSKPTTDPANLSPVQPSVNPLHLDMLSTVSPSPYDDTELSNLKHGQIASDGTQFEEIKIQKHHHDIAWSNFCLLLLDVDGVDHLNISTQPHTRTKYRQISPAMDETMYLSQAHHRQTVLWETWEVNP</sequence>
<organism evidence="3 4">
    <name type="scientific">Batrachochytrium salamandrivorans</name>
    <dbReference type="NCBI Taxonomy" id="1357716"/>
    <lineage>
        <taxon>Eukaryota</taxon>
        <taxon>Fungi</taxon>
        <taxon>Fungi incertae sedis</taxon>
        <taxon>Chytridiomycota</taxon>
        <taxon>Chytridiomycota incertae sedis</taxon>
        <taxon>Chytridiomycetes</taxon>
        <taxon>Rhizophydiales</taxon>
        <taxon>Rhizophydiales incertae sedis</taxon>
        <taxon>Batrachochytrium</taxon>
    </lineage>
</organism>
<evidence type="ECO:0000313" key="3">
    <source>
        <dbReference type="EMBL" id="KAH6595372.1"/>
    </source>
</evidence>
<feature type="region of interest" description="Disordered" evidence="1">
    <location>
        <begin position="89"/>
        <end position="109"/>
    </location>
</feature>
<dbReference type="PANTHER" id="PTHR28243:SF1">
    <property type="entry name" value="PYRIDOXAMINE 5'-PHOSPHATE OXIDASE ALR4036 FAMILY FMN-BINDING DOMAIN-CONTAINING PROTEIN"/>
    <property type="match status" value="1"/>
</dbReference>
<dbReference type="SUPFAM" id="SSF50475">
    <property type="entry name" value="FMN-binding split barrel"/>
    <property type="match status" value="1"/>
</dbReference>
<proteinExistence type="predicted"/>
<accession>A0ABQ8FBH3</accession>
<name>A0ABQ8FBH3_9FUNG</name>
<evidence type="ECO:0000259" key="2">
    <source>
        <dbReference type="Pfam" id="PF12766"/>
    </source>
</evidence>
<keyword evidence="4" id="KW-1185">Reference proteome</keyword>
<dbReference type="InterPro" id="IPR012349">
    <property type="entry name" value="Split_barrel_FMN-bd"/>
</dbReference>
<protein>
    <recommendedName>
        <fullName evidence="2">Pyridoxamine 5'-phosphate oxidase Alr4036 family FMN-binding domain-containing protein</fullName>
    </recommendedName>
</protein>
<dbReference type="Gene3D" id="2.30.110.10">
    <property type="entry name" value="Electron Transport, Fmn-binding Protein, Chain A"/>
    <property type="match status" value="1"/>
</dbReference>
<reference evidence="3 4" key="1">
    <citation type="submission" date="2021-02" db="EMBL/GenBank/DDBJ databases">
        <title>Variation within the Batrachochytrium salamandrivorans European outbreak.</title>
        <authorList>
            <person name="Kelly M."/>
            <person name="Pasmans F."/>
            <person name="Shea T.P."/>
            <person name="Munoz J.F."/>
            <person name="Carranza S."/>
            <person name="Cuomo C.A."/>
            <person name="Martel A."/>
        </authorList>
    </citation>
    <scope>NUCLEOTIDE SEQUENCE [LARGE SCALE GENOMIC DNA]</scope>
    <source>
        <strain evidence="3 4">AMFP18/2</strain>
    </source>
</reference>
<gene>
    <name evidence="3" type="ORF">BASA50_005890</name>
</gene>
<dbReference type="Pfam" id="PF12766">
    <property type="entry name" value="Pyridox_oxase_2"/>
    <property type="match status" value="1"/>
</dbReference>
<evidence type="ECO:0000256" key="1">
    <source>
        <dbReference type="SAM" id="MobiDB-lite"/>
    </source>
</evidence>
<dbReference type="Proteomes" id="UP001648503">
    <property type="component" value="Unassembled WGS sequence"/>
</dbReference>
<evidence type="ECO:0000313" key="4">
    <source>
        <dbReference type="Proteomes" id="UP001648503"/>
    </source>
</evidence>
<comment type="caution">
    <text evidence="3">The sequence shown here is derived from an EMBL/GenBank/DDBJ whole genome shotgun (WGS) entry which is preliminary data.</text>
</comment>
<feature type="compositionally biased region" description="Basic and acidic residues" evidence="1">
    <location>
        <begin position="95"/>
        <end position="106"/>
    </location>
</feature>